<evidence type="ECO:0000259" key="4">
    <source>
        <dbReference type="PROSITE" id="PS51000"/>
    </source>
</evidence>
<dbReference type="PANTHER" id="PTHR34580:SF3">
    <property type="entry name" value="PROTEIN PAFB"/>
    <property type="match status" value="1"/>
</dbReference>
<proteinExistence type="predicted"/>
<dbReference type="InterPro" id="IPR013196">
    <property type="entry name" value="HTH_11"/>
</dbReference>
<feature type="domain" description="HTH deoR-type" evidence="4">
    <location>
        <begin position="2"/>
        <end position="57"/>
    </location>
</feature>
<dbReference type="PROSITE" id="PS00894">
    <property type="entry name" value="HTH_DEOR_1"/>
    <property type="match status" value="1"/>
</dbReference>
<dbReference type="PIRSF" id="PIRSF016838">
    <property type="entry name" value="PafC"/>
    <property type="match status" value="1"/>
</dbReference>
<dbReference type="InterPro" id="IPR051534">
    <property type="entry name" value="CBASS_pafABC_assoc_protein"/>
</dbReference>
<dbReference type="InterPro" id="IPR036390">
    <property type="entry name" value="WH_DNA-bd_sf"/>
</dbReference>
<gene>
    <name evidence="5" type="ORF">GCM10010466_63750</name>
</gene>
<evidence type="ECO:0000256" key="3">
    <source>
        <dbReference type="ARBA" id="ARBA00023163"/>
    </source>
</evidence>
<dbReference type="PROSITE" id="PS51000">
    <property type="entry name" value="HTH_DEOR_2"/>
    <property type="match status" value="1"/>
</dbReference>
<dbReference type="InterPro" id="IPR036388">
    <property type="entry name" value="WH-like_DNA-bd_sf"/>
</dbReference>
<protein>
    <submittedName>
        <fullName evidence="5">YafY family protein</fullName>
    </submittedName>
</protein>
<dbReference type="InterPro" id="IPR001034">
    <property type="entry name" value="DeoR_HTH"/>
</dbReference>
<dbReference type="Gene3D" id="1.10.10.10">
    <property type="entry name" value="Winged helix-like DNA-binding domain superfamily/Winged helix DNA-binding domain"/>
    <property type="match status" value="1"/>
</dbReference>
<accession>A0ABP6P116</accession>
<dbReference type="Proteomes" id="UP001500320">
    <property type="component" value="Unassembled WGS sequence"/>
</dbReference>
<keyword evidence="3" id="KW-0804">Transcription</keyword>
<evidence type="ECO:0000313" key="5">
    <source>
        <dbReference type="EMBL" id="GAA3164077.1"/>
    </source>
</evidence>
<dbReference type="PANTHER" id="PTHR34580">
    <property type="match status" value="1"/>
</dbReference>
<sequence>MSDSRLLRLLSLLQTPREWPGSELAGRLGVSRRTVRRDIERLRTLGYPVEATMGAAGGYRLVAGTAMPPLLLDDEEAVAITIGLSTATRHPVRGIEEASVRALAKLEQVLPVRLRHRVRSLGGATVPLPGAPVPEVDPAQLTTLATAAANRERVRFTYRAHDGSAGTRLVDPHRLVATERKWYLLGHDRDRDDWRIFRIDRITGLHATGARIAPRDLPSEDAAAYVAEKLYSLASTYEAIVTLHAPVTEAITSLGEVTRIGEGACRVRMHSDTLDWLAFRLLTLGCEFQVHGPPELNGHLLALAGRLTRAAIP</sequence>
<dbReference type="EMBL" id="BAAAUT010000083">
    <property type="protein sequence ID" value="GAA3164077.1"/>
    <property type="molecule type" value="Genomic_DNA"/>
</dbReference>
<dbReference type="SUPFAM" id="SSF46785">
    <property type="entry name" value="Winged helix' DNA-binding domain"/>
    <property type="match status" value="1"/>
</dbReference>
<dbReference type="InterPro" id="IPR018356">
    <property type="entry name" value="Tscrpt_reg_HTH_DeoR_CS"/>
</dbReference>
<dbReference type="Pfam" id="PF08279">
    <property type="entry name" value="HTH_11"/>
    <property type="match status" value="1"/>
</dbReference>
<dbReference type="PROSITE" id="PS52050">
    <property type="entry name" value="WYL"/>
    <property type="match status" value="1"/>
</dbReference>
<organism evidence="5 6">
    <name type="scientific">Planomonospora alba</name>
    <dbReference type="NCBI Taxonomy" id="161354"/>
    <lineage>
        <taxon>Bacteria</taxon>
        <taxon>Bacillati</taxon>
        <taxon>Actinomycetota</taxon>
        <taxon>Actinomycetes</taxon>
        <taxon>Streptosporangiales</taxon>
        <taxon>Streptosporangiaceae</taxon>
        <taxon>Planomonospora</taxon>
    </lineage>
</organism>
<keyword evidence="1" id="KW-0805">Transcription regulation</keyword>
<keyword evidence="2" id="KW-0238">DNA-binding</keyword>
<comment type="caution">
    <text evidence="5">The sequence shown here is derived from an EMBL/GenBank/DDBJ whole genome shotgun (WGS) entry which is preliminary data.</text>
</comment>
<dbReference type="InterPro" id="IPR026881">
    <property type="entry name" value="WYL_dom"/>
</dbReference>
<name>A0ABP6P116_9ACTN</name>
<evidence type="ECO:0000313" key="6">
    <source>
        <dbReference type="Proteomes" id="UP001500320"/>
    </source>
</evidence>
<dbReference type="InterPro" id="IPR057727">
    <property type="entry name" value="WCX_dom"/>
</dbReference>
<dbReference type="RefSeq" id="WP_344866105.1">
    <property type="nucleotide sequence ID" value="NZ_BAAAUT010000083.1"/>
</dbReference>
<reference evidence="6" key="1">
    <citation type="journal article" date="2019" name="Int. J. Syst. Evol. Microbiol.">
        <title>The Global Catalogue of Microorganisms (GCM) 10K type strain sequencing project: providing services to taxonomists for standard genome sequencing and annotation.</title>
        <authorList>
            <consortium name="The Broad Institute Genomics Platform"/>
            <consortium name="The Broad Institute Genome Sequencing Center for Infectious Disease"/>
            <person name="Wu L."/>
            <person name="Ma J."/>
        </authorList>
    </citation>
    <scope>NUCLEOTIDE SEQUENCE [LARGE SCALE GENOMIC DNA]</scope>
    <source>
        <strain evidence="6">JCM 9373</strain>
    </source>
</reference>
<dbReference type="Pfam" id="PF13280">
    <property type="entry name" value="WYL"/>
    <property type="match status" value="1"/>
</dbReference>
<evidence type="ECO:0000256" key="2">
    <source>
        <dbReference type="ARBA" id="ARBA00023125"/>
    </source>
</evidence>
<dbReference type="InterPro" id="IPR028349">
    <property type="entry name" value="PafC-like"/>
</dbReference>
<dbReference type="Pfam" id="PF25583">
    <property type="entry name" value="WCX"/>
    <property type="match status" value="1"/>
</dbReference>
<keyword evidence="6" id="KW-1185">Reference proteome</keyword>
<evidence type="ECO:0000256" key="1">
    <source>
        <dbReference type="ARBA" id="ARBA00023015"/>
    </source>
</evidence>